<dbReference type="AlphaFoldDB" id="A0A835NCN7"/>
<organism evidence="1">
    <name type="scientific">Lamprotornis superbus</name>
    <dbReference type="NCBI Taxonomy" id="245042"/>
    <lineage>
        <taxon>Eukaryota</taxon>
        <taxon>Metazoa</taxon>
        <taxon>Chordata</taxon>
        <taxon>Craniata</taxon>
        <taxon>Vertebrata</taxon>
        <taxon>Euteleostomi</taxon>
        <taxon>Archelosauria</taxon>
        <taxon>Archosauria</taxon>
        <taxon>Dinosauria</taxon>
        <taxon>Saurischia</taxon>
        <taxon>Theropoda</taxon>
        <taxon>Coelurosauria</taxon>
        <taxon>Aves</taxon>
        <taxon>Neognathae</taxon>
        <taxon>Neoaves</taxon>
        <taxon>Telluraves</taxon>
        <taxon>Australaves</taxon>
        <taxon>Passeriformes</taxon>
        <taxon>Sturnidae</taxon>
        <taxon>Lamprotornis</taxon>
    </lineage>
</organism>
<dbReference type="EMBL" id="JADDUC010000625">
    <property type="protein sequence ID" value="KAG0112963.1"/>
    <property type="molecule type" value="Genomic_DNA"/>
</dbReference>
<reference evidence="1" key="1">
    <citation type="submission" date="2020-10" db="EMBL/GenBank/DDBJ databases">
        <title>Feather gene expression reveals the developmental basis of iridescence in African starlings.</title>
        <authorList>
            <person name="Rubenstein D.R."/>
        </authorList>
    </citation>
    <scope>NUCLEOTIDE SEQUENCE</scope>
    <source>
        <strain evidence="1">SS15</strain>
        <tissue evidence="1">Liver</tissue>
    </source>
</reference>
<dbReference type="Proteomes" id="UP000618051">
    <property type="component" value="Unassembled WGS sequence"/>
</dbReference>
<keyword evidence="3" id="KW-1185">Reference proteome</keyword>
<gene>
    <name evidence="2" type="ORF">IHE44_0004827</name>
    <name evidence="1" type="ORF">IHE44_012662</name>
</gene>
<evidence type="ECO:0000313" key="3">
    <source>
        <dbReference type="Proteomes" id="UP000618051"/>
    </source>
</evidence>
<comment type="caution">
    <text evidence="1">The sequence shown here is derived from an EMBL/GenBank/DDBJ whole genome shotgun (WGS) entry which is preliminary data.</text>
</comment>
<proteinExistence type="predicted"/>
<name>A0A835NCN7_9PASS</name>
<reference evidence="2 3" key="2">
    <citation type="journal article" date="2021" name="J. Hered.">
        <title>Feather Gene Expression Elucidates the Developmental Basis of Plumage Iridescence in African Starlings.</title>
        <authorList>
            <person name="Rubenstein D.R."/>
            <person name="Corvelo A."/>
            <person name="MacManes M.D."/>
            <person name="Maia R."/>
            <person name="Narzisi G."/>
            <person name="Rousaki A."/>
            <person name="Vandenabeele P."/>
            <person name="Shawkey M.D."/>
            <person name="Solomon J."/>
        </authorList>
    </citation>
    <scope>NUCLEOTIDE SEQUENCE [LARGE SCALE GENOMIC DNA]</scope>
    <source>
        <strain evidence="2">SS15</strain>
    </source>
</reference>
<protein>
    <submittedName>
        <fullName evidence="1">Uncharacterized protein</fullName>
    </submittedName>
</protein>
<evidence type="ECO:0000313" key="2">
    <source>
        <dbReference type="EMBL" id="KAI1233229.1"/>
    </source>
</evidence>
<sequence length="133" mass="15387">MTKTAQKSLETVSDKINKSFPTRQNPDLPLWLLVILQSFQSYALIGRCDIQEHHLWLLEWVFPTPLQKLQPLNLRCLFDCCQCDDSDARHSDEKARKILQGPVNQVDKSNRFLLLLPVGLKVPAHQADYFPPY</sequence>
<accession>A0A835NCN7</accession>
<dbReference type="EMBL" id="JADDUC020000019">
    <property type="protein sequence ID" value="KAI1233229.1"/>
    <property type="molecule type" value="Genomic_DNA"/>
</dbReference>
<evidence type="ECO:0000313" key="1">
    <source>
        <dbReference type="EMBL" id="KAG0112963.1"/>
    </source>
</evidence>
<reference evidence="2" key="3">
    <citation type="submission" date="2022-01" db="EMBL/GenBank/DDBJ databases">
        <authorList>
            <person name="Rubenstein D.R."/>
        </authorList>
    </citation>
    <scope>NUCLEOTIDE SEQUENCE</scope>
    <source>
        <strain evidence="2">SS15</strain>
        <tissue evidence="2">Liver</tissue>
    </source>
</reference>